<dbReference type="AlphaFoldDB" id="A0A840G4L4"/>
<protein>
    <submittedName>
        <fullName evidence="6">AraC-like DNA-binding protein</fullName>
    </submittedName>
</protein>
<feature type="compositionally biased region" description="Low complexity" evidence="4">
    <location>
        <begin position="12"/>
        <end position="26"/>
    </location>
</feature>
<feature type="domain" description="HTH araC/xylS-type" evidence="5">
    <location>
        <begin position="278"/>
        <end position="375"/>
    </location>
</feature>
<evidence type="ECO:0000256" key="1">
    <source>
        <dbReference type="ARBA" id="ARBA00023015"/>
    </source>
</evidence>
<dbReference type="GO" id="GO:0003700">
    <property type="term" value="F:DNA-binding transcription factor activity"/>
    <property type="evidence" value="ECO:0007669"/>
    <property type="project" value="InterPro"/>
</dbReference>
<keyword evidence="2 6" id="KW-0238">DNA-binding</keyword>
<dbReference type="GO" id="GO:0005829">
    <property type="term" value="C:cytosol"/>
    <property type="evidence" value="ECO:0007669"/>
    <property type="project" value="TreeGrafter"/>
</dbReference>
<evidence type="ECO:0000256" key="4">
    <source>
        <dbReference type="SAM" id="MobiDB-lite"/>
    </source>
</evidence>
<dbReference type="InterPro" id="IPR018060">
    <property type="entry name" value="HTH_AraC"/>
</dbReference>
<evidence type="ECO:0000313" key="7">
    <source>
        <dbReference type="Proteomes" id="UP000587070"/>
    </source>
</evidence>
<evidence type="ECO:0000256" key="2">
    <source>
        <dbReference type="ARBA" id="ARBA00023125"/>
    </source>
</evidence>
<dbReference type="InterPro" id="IPR009057">
    <property type="entry name" value="Homeodomain-like_sf"/>
</dbReference>
<feature type="compositionally biased region" description="Polar residues" evidence="4">
    <location>
        <begin position="1"/>
        <end position="11"/>
    </location>
</feature>
<proteinExistence type="predicted"/>
<dbReference type="InterPro" id="IPR032687">
    <property type="entry name" value="AraC-type_N"/>
</dbReference>
<dbReference type="Pfam" id="PF12833">
    <property type="entry name" value="HTH_18"/>
    <property type="match status" value="1"/>
</dbReference>
<dbReference type="EMBL" id="JACIGE010000001">
    <property type="protein sequence ID" value="MBB4245950.1"/>
    <property type="molecule type" value="Genomic_DNA"/>
</dbReference>
<name>A0A840G4L4_RHOTE</name>
<sequence>MTNTDTPRTARSGSAVSKAASLAASAQRPPGDTGGQRASVAAGFVRGMLAGVSARAGDAGELLLRAGIDAALLADADPAQTPPRVPVDRYAALYNLINAELDDEGFGLFSTPLRVGSFELLCRGVLGAPTLAEVLDRLARYLRVLLPDVAMSLEVVGDEARLSLRECRPLGAGRVFAFEWLLRLLHGLACWLVARSVPLDTVSFPYPVPAHVADYALIYTARSRFVEDGVPGDVLVACFAANLLELPVRRDEAALAAFLVGAPGRLTTLYRRDREMVQRVRDRLRAALPKSLTLAQVAQSLHLSPRTLHRRLEDEGSSFQAIKDALRRDQAISRLAKTRDPLAQVAADLGYADASAFYRAFVGWTGEAPTHYRKRLRGNSPAR</sequence>
<keyword evidence="7" id="KW-1185">Reference proteome</keyword>
<reference evidence="6 7" key="1">
    <citation type="submission" date="2020-08" db="EMBL/GenBank/DDBJ databases">
        <title>Genome sequencing of Purple Non-Sulfur Bacteria from various extreme environments.</title>
        <authorList>
            <person name="Mayer M."/>
        </authorList>
    </citation>
    <scope>NUCLEOTIDE SEQUENCE [LARGE SCALE GENOMIC DNA]</scope>
    <source>
        <strain evidence="6 7">2761</strain>
    </source>
</reference>
<dbReference type="PROSITE" id="PS01124">
    <property type="entry name" value="HTH_ARAC_FAMILY_2"/>
    <property type="match status" value="1"/>
</dbReference>
<dbReference type="PANTHER" id="PTHR47894">
    <property type="entry name" value="HTH-TYPE TRANSCRIPTIONAL REGULATOR GADX"/>
    <property type="match status" value="1"/>
</dbReference>
<dbReference type="Proteomes" id="UP000587070">
    <property type="component" value="Unassembled WGS sequence"/>
</dbReference>
<keyword evidence="1" id="KW-0805">Transcription regulation</keyword>
<accession>A0A840G4L4</accession>
<evidence type="ECO:0000256" key="3">
    <source>
        <dbReference type="ARBA" id="ARBA00023163"/>
    </source>
</evidence>
<keyword evidence="3" id="KW-0804">Transcription</keyword>
<comment type="caution">
    <text evidence="6">The sequence shown here is derived from an EMBL/GenBank/DDBJ whole genome shotgun (WGS) entry which is preliminary data.</text>
</comment>
<dbReference type="SMART" id="SM00342">
    <property type="entry name" value="HTH_ARAC"/>
    <property type="match status" value="1"/>
</dbReference>
<dbReference type="GO" id="GO:0000976">
    <property type="term" value="F:transcription cis-regulatory region binding"/>
    <property type="evidence" value="ECO:0007669"/>
    <property type="project" value="TreeGrafter"/>
</dbReference>
<dbReference type="PANTHER" id="PTHR47894:SF1">
    <property type="entry name" value="HTH-TYPE TRANSCRIPTIONAL REGULATOR VQSM"/>
    <property type="match status" value="1"/>
</dbReference>
<dbReference type="Pfam" id="PF12625">
    <property type="entry name" value="Arabinose_bd"/>
    <property type="match status" value="1"/>
</dbReference>
<dbReference type="SUPFAM" id="SSF46689">
    <property type="entry name" value="Homeodomain-like"/>
    <property type="match status" value="1"/>
</dbReference>
<gene>
    <name evidence="6" type="ORF">GGD90_000299</name>
</gene>
<evidence type="ECO:0000313" key="6">
    <source>
        <dbReference type="EMBL" id="MBB4245950.1"/>
    </source>
</evidence>
<dbReference type="Gene3D" id="1.10.10.60">
    <property type="entry name" value="Homeodomain-like"/>
    <property type="match status" value="1"/>
</dbReference>
<evidence type="ECO:0000259" key="5">
    <source>
        <dbReference type="PROSITE" id="PS01124"/>
    </source>
</evidence>
<organism evidence="6 7">
    <name type="scientific">Rhodocyclus tenuis</name>
    <name type="common">Rhodospirillum tenue</name>
    <dbReference type="NCBI Taxonomy" id="1066"/>
    <lineage>
        <taxon>Bacteria</taxon>
        <taxon>Pseudomonadati</taxon>
        <taxon>Pseudomonadota</taxon>
        <taxon>Betaproteobacteria</taxon>
        <taxon>Rhodocyclales</taxon>
        <taxon>Rhodocyclaceae</taxon>
        <taxon>Rhodocyclus</taxon>
    </lineage>
</organism>
<feature type="region of interest" description="Disordered" evidence="4">
    <location>
        <begin position="1"/>
        <end position="37"/>
    </location>
</feature>